<dbReference type="PRINTS" id="PR00834">
    <property type="entry name" value="PROTEASES2C"/>
</dbReference>
<evidence type="ECO:0000313" key="2">
    <source>
        <dbReference type="EMBL" id="SUO96320.1"/>
    </source>
</evidence>
<evidence type="ECO:0000313" key="3">
    <source>
        <dbReference type="Proteomes" id="UP000254575"/>
    </source>
</evidence>
<dbReference type="InterPro" id="IPR009003">
    <property type="entry name" value="Peptidase_S1_PA"/>
</dbReference>
<dbReference type="PANTHER" id="PTHR43019">
    <property type="entry name" value="SERINE ENDOPROTEASE DEGS"/>
    <property type="match status" value="1"/>
</dbReference>
<keyword evidence="2" id="KW-0378">Hydrolase</keyword>
<dbReference type="InterPro" id="IPR001940">
    <property type="entry name" value="Peptidase_S1C"/>
</dbReference>
<keyword evidence="2" id="KW-0645">Protease</keyword>
<proteinExistence type="predicted"/>
<dbReference type="AlphaFoldDB" id="A0A380MUP8"/>
<feature type="chain" id="PRO_5016789385" evidence="1">
    <location>
        <begin position="18"/>
        <end position="439"/>
    </location>
</feature>
<reference evidence="2 3" key="1">
    <citation type="submission" date="2018-06" db="EMBL/GenBank/DDBJ databases">
        <authorList>
            <consortium name="Pathogen Informatics"/>
            <person name="Doyle S."/>
        </authorList>
    </citation>
    <scope>NUCLEOTIDE SEQUENCE [LARGE SCALE GENOMIC DNA]</scope>
    <source>
        <strain evidence="2 3">NCTC10717</strain>
    </source>
</reference>
<dbReference type="Proteomes" id="UP000254575">
    <property type="component" value="Unassembled WGS sequence"/>
</dbReference>
<dbReference type="PANTHER" id="PTHR43019:SF23">
    <property type="entry name" value="PROTEASE DO-LIKE 5, CHLOROPLASTIC"/>
    <property type="match status" value="1"/>
</dbReference>
<sequence length="439" mass="48380">MKSAFLFLTCFSAASMAQIAAEDGMPLDAMSQEIDAATHLSSDASQLFSRYQDSIVQIRVINEATGQKTSIGSGFLIGDGSLIATNYHVISDVLQKEKHRPEYLDSKDQSGKLELINVDIIHDLAILRAEQPLGTAFTLAGVPNQGEALYALGNPHDLGFVIIDGINNGLLRKSARAQILFSGALNSGMSGGPTLNNKGEVVGINVSYLNSGSNISFIIPAQYLQKLIDSADNAPQNINDTITEQLFVDNHSYYADALKRQWQQGTVGDYLVPLAMSDDVRCWDSSPEPDIEDLIGAQAVTCFNDRSTYINNDVTIGEFGYSYTQIYAREPILSSRFYRNYSQAYRMHFSPRPMRDYGNFDCEADFVSIAGSTFKTTFCRQPSKHFAKDGESIDDMRMIAAKIGDPQSGFLIEIVLHGVQTRLGKAIMAHMLEQITWQN</sequence>
<gene>
    <name evidence="2" type="primary">hhoA</name>
    <name evidence="2" type="ORF">NCTC10717_00943</name>
</gene>
<keyword evidence="1" id="KW-0732">Signal</keyword>
<dbReference type="Pfam" id="PF13365">
    <property type="entry name" value="Trypsin_2"/>
    <property type="match status" value="1"/>
</dbReference>
<protein>
    <submittedName>
        <fullName evidence="2">Serine protease HhoA</fullName>
    </submittedName>
</protein>
<feature type="signal peptide" evidence="1">
    <location>
        <begin position="1"/>
        <end position="17"/>
    </location>
</feature>
<accession>A0A380MUP8</accession>
<dbReference type="GO" id="GO:0006508">
    <property type="term" value="P:proteolysis"/>
    <property type="evidence" value="ECO:0007669"/>
    <property type="project" value="UniProtKB-KW"/>
</dbReference>
<organism evidence="2 3">
    <name type="scientific">Suttonella indologenes</name>
    <dbReference type="NCBI Taxonomy" id="13276"/>
    <lineage>
        <taxon>Bacteria</taxon>
        <taxon>Pseudomonadati</taxon>
        <taxon>Pseudomonadota</taxon>
        <taxon>Gammaproteobacteria</taxon>
        <taxon>Cardiobacteriales</taxon>
        <taxon>Cardiobacteriaceae</taxon>
        <taxon>Suttonella</taxon>
    </lineage>
</organism>
<dbReference type="RefSeq" id="WP_245888032.1">
    <property type="nucleotide sequence ID" value="NZ_UHIA01000004.1"/>
</dbReference>
<dbReference type="GO" id="GO:0004252">
    <property type="term" value="F:serine-type endopeptidase activity"/>
    <property type="evidence" value="ECO:0007669"/>
    <property type="project" value="InterPro"/>
</dbReference>
<keyword evidence="3" id="KW-1185">Reference proteome</keyword>
<dbReference type="InterPro" id="IPR043504">
    <property type="entry name" value="Peptidase_S1_PA_chymotrypsin"/>
</dbReference>
<evidence type="ECO:0000256" key="1">
    <source>
        <dbReference type="SAM" id="SignalP"/>
    </source>
</evidence>
<name>A0A380MUP8_9GAMM</name>
<dbReference type="SUPFAM" id="SSF50494">
    <property type="entry name" value="Trypsin-like serine proteases"/>
    <property type="match status" value="1"/>
</dbReference>
<dbReference type="EMBL" id="UHIA01000004">
    <property type="protein sequence ID" value="SUO96320.1"/>
    <property type="molecule type" value="Genomic_DNA"/>
</dbReference>
<dbReference type="Gene3D" id="2.40.10.10">
    <property type="entry name" value="Trypsin-like serine proteases"/>
    <property type="match status" value="2"/>
</dbReference>